<dbReference type="Proteomes" id="UP000500806">
    <property type="component" value="Chromosome"/>
</dbReference>
<dbReference type="AlphaFoldDB" id="A0A6M9PUD6"/>
<evidence type="ECO:0000313" key="2">
    <source>
        <dbReference type="Proteomes" id="UP000500806"/>
    </source>
</evidence>
<dbReference type="KEGG" id="pani:DCO16_04500"/>
<evidence type="ECO:0000313" key="1">
    <source>
        <dbReference type="EMBL" id="QKM62385.1"/>
    </source>
</evidence>
<name>A0A6M9PUD6_9BURK</name>
<dbReference type="RefSeq" id="WP_173942537.1">
    <property type="nucleotide sequence ID" value="NZ_CP028941.1"/>
</dbReference>
<dbReference type="EMBL" id="CP028941">
    <property type="protein sequence ID" value="QKM62385.1"/>
    <property type="molecule type" value="Genomic_DNA"/>
</dbReference>
<accession>A0A6M9PUD6</accession>
<keyword evidence="2" id="KW-1185">Reference proteome</keyword>
<proteinExistence type="predicted"/>
<gene>
    <name evidence="1" type="ORF">DCO16_04500</name>
</gene>
<protein>
    <submittedName>
        <fullName evidence="1">Uncharacterized protein</fullName>
    </submittedName>
</protein>
<organism evidence="1 2">
    <name type="scientific">Polynucleobacter antarcticus</name>
    <dbReference type="NCBI Taxonomy" id="1743162"/>
    <lineage>
        <taxon>Bacteria</taxon>
        <taxon>Pseudomonadati</taxon>
        <taxon>Pseudomonadota</taxon>
        <taxon>Betaproteobacteria</taxon>
        <taxon>Burkholderiales</taxon>
        <taxon>Burkholderiaceae</taxon>
        <taxon>Polynucleobacter</taxon>
    </lineage>
</organism>
<sequence>MNALFFSKFKKSSRGLIALSFLLISVLGNHWLGYEHAISHSGITHHTVELSCDKQDAAAEHSSASCHLLDALTLAGFLPAESFHFYQGSVFSAVSPVANHPIAARFPLGLYQSQAPPTFNL</sequence>
<reference evidence="1 2" key="1">
    <citation type="submission" date="2018-04" db="EMBL/GenBank/DDBJ databases">
        <title>Polynucleobacter sp. LimPoW16 genome.</title>
        <authorList>
            <person name="Hahn M.W."/>
        </authorList>
    </citation>
    <scope>NUCLEOTIDE SEQUENCE [LARGE SCALE GENOMIC DNA]</scope>
    <source>
        <strain evidence="1 2">LimPoW16</strain>
    </source>
</reference>